<evidence type="ECO:0000313" key="1">
    <source>
        <dbReference type="EMBL" id="ABK92495.1"/>
    </source>
</evidence>
<dbReference type="EMBL" id="EF144231">
    <property type="protein sequence ID" value="ABK92495.1"/>
    <property type="molecule type" value="mRNA"/>
</dbReference>
<protein>
    <submittedName>
        <fullName evidence="1">Uncharacterized protein</fullName>
    </submittedName>
</protein>
<organism evidence="1">
    <name type="scientific">Populus trichocarpa</name>
    <name type="common">Western balsam poplar</name>
    <name type="synonym">Populus balsamifera subsp. trichocarpa</name>
    <dbReference type="NCBI Taxonomy" id="3694"/>
    <lineage>
        <taxon>Eukaryota</taxon>
        <taxon>Viridiplantae</taxon>
        <taxon>Streptophyta</taxon>
        <taxon>Embryophyta</taxon>
        <taxon>Tracheophyta</taxon>
        <taxon>Spermatophyta</taxon>
        <taxon>Magnoliopsida</taxon>
        <taxon>eudicotyledons</taxon>
        <taxon>Gunneridae</taxon>
        <taxon>Pentapetalae</taxon>
        <taxon>rosids</taxon>
        <taxon>fabids</taxon>
        <taxon>Malpighiales</taxon>
        <taxon>Salicaceae</taxon>
        <taxon>Saliceae</taxon>
        <taxon>Populus</taxon>
    </lineage>
</organism>
<proteinExistence type="evidence at transcript level"/>
<accession>A9P7Z2</accession>
<reference evidence="1" key="1">
    <citation type="journal article" date="2008" name="BMC Genomics">
        <title>Analysis of 4,664 high-quality sequence-finished poplar full-length cDNA clones and their utility for the discovery of genes responding to insect feeding.</title>
        <authorList>
            <person name="Ralph S.G."/>
            <person name="Chun H.J."/>
            <person name="Cooper D."/>
            <person name="Kirkpatrick R."/>
            <person name="Kolosova N."/>
            <person name="Gunter L."/>
            <person name="Tuskan G.A."/>
            <person name="Douglas C.J."/>
            <person name="Holt R.A."/>
            <person name="Jones S.J."/>
            <person name="Marra M.A."/>
            <person name="Bohlmann J."/>
        </authorList>
    </citation>
    <scope>NUCLEOTIDE SEQUENCE</scope>
    <source>
        <tissue evidence="1">Outer xylem</tissue>
    </source>
</reference>
<sequence>MELILEKQSLCDALWCFYGAELVKGRKLVFDWKRYWKIFWYSVVRNSG</sequence>
<dbReference type="AlphaFoldDB" id="A9P7Z2"/>
<name>A9P7Z2_POPTR</name>